<dbReference type="Proteomes" id="UP000308836">
    <property type="component" value="Unassembled WGS sequence"/>
</dbReference>
<protein>
    <submittedName>
        <fullName evidence="1">Uncharacterized protein</fullName>
    </submittedName>
</protein>
<accession>A0AC61R9U0</accession>
<keyword evidence="2" id="KW-1185">Reference proteome</keyword>
<reference evidence="1" key="1">
    <citation type="submission" date="2019-04" db="EMBL/GenBank/DDBJ databases">
        <title>Microbes associate with the intestines of laboratory mice.</title>
        <authorList>
            <person name="Navarre W."/>
            <person name="Wong E."/>
            <person name="Huang K."/>
            <person name="Tropini C."/>
            <person name="Ng K."/>
            <person name="Yu B."/>
        </authorList>
    </citation>
    <scope>NUCLEOTIDE SEQUENCE</scope>
    <source>
        <strain evidence="1">NM09_H32</strain>
    </source>
</reference>
<evidence type="ECO:0000313" key="2">
    <source>
        <dbReference type="Proteomes" id="UP000308836"/>
    </source>
</evidence>
<dbReference type="EMBL" id="SRYG01000002">
    <property type="protein sequence ID" value="TGY67035.1"/>
    <property type="molecule type" value="Genomic_DNA"/>
</dbReference>
<comment type="caution">
    <text evidence="1">The sequence shown here is derived from an EMBL/GenBank/DDBJ whole genome shotgun (WGS) entry which is preliminary data.</text>
</comment>
<organism evidence="1 2">
    <name type="scientific">Dubosiella muris</name>
    <dbReference type="NCBI Taxonomy" id="3038133"/>
    <lineage>
        <taxon>Bacteria</taxon>
        <taxon>Bacillati</taxon>
        <taxon>Bacillota</taxon>
        <taxon>Erysipelotrichia</taxon>
        <taxon>Erysipelotrichales</taxon>
        <taxon>Erysipelotrichaceae</taxon>
        <taxon>Dubosiella</taxon>
    </lineage>
</organism>
<evidence type="ECO:0000313" key="1">
    <source>
        <dbReference type="EMBL" id="TGY67035.1"/>
    </source>
</evidence>
<sequence length="307" mass="34619">MKKFLKILCVFCIGFALTGCSSKEAKTEIKDGVEFELLDALQVTNDTTNTVYYYFLGSLSNNSKAAYHMSELSYKVTDQENQDVHAIARDQATNMETVPAEQSTFVYGYVGYPNNNQKNMGIYFPKNKAFLSFDSVKVRKISDKNVTYSTENKFTLYDDKSFQFDVDASKMTYDFADGNSVVQGLTITYTNKTDKRLVVPYITPVATLKGIDLNDYKDRGDFKSMDLKQIKGVDFKTNDMAPKTEDIAGNATGYQCFYLTPKQSVTCKINFTFEHAIPDFSNYNPKAIQIDLNSAALGYSQTISVKY</sequence>
<gene>
    <name evidence="1" type="ORF">E5336_01075</name>
</gene>
<proteinExistence type="predicted"/>
<name>A0AC61R9U0_9FIRM</name>